<gene>
    <name evidence="1" type="ORF">GCM10022218_50140</name>
</gene>
<keyword evidence="2" id="KW-1185">Reference proteome</keyword>
<sequence length="84" mass="9757">MKTSLTVFTNEMCYKYDYAIGNMKDYSNEGNAGNPIEIRAISNENIIRKIYSLPLRDAYGKEKVDPNLLKNPPNLIYKFYNKVK</sequence>
<dbReference type="Proteomes" id="UP001500167">
    <property type="component" value="Unassembled WGS sequence"/>
</dbReference>
<dbReference type="EMBL" id="BAAAZK010000010">
    <property type="protein sequence ID" value="GAA4186572.1"/>
    <property type="molecule type" value="Genomic_DNA"/>
</dbReference>
<evidence type="ECO:0000313" key="2">
    <source>
        <dbReference type="Proteomes" id="UP001500167"/>
    </source>
</evidence>
<evidence type="ECO:0000313" key="1">
    <source>
        <dbReference type="EMBL" id="GAA4186572.1"/>
    </source>
</evidence>
<reference evidence="2" key="1">
    <citation type="journal article" date="2019" name="Int. J. Syst. Evol. Microbiol.">
        <title>The Global Catalogue of Microorganisms (GCM) 10K type strain sequencing project: providing services to taxonomists for standard genome sequencing and annotation.</title>
        <authorList>
            <consortium name="The Broad Institute Genomics Platform"/>
            <consortium name="The Broad Institute Genome Sequencing Center for Infectious Disease"/>
            <person name="Wu L."/>
            <person name="Ma J."/>
        </authorList>
    </citation>
    <scope>NUCLEOTIDE SEQUENCE [LARGE SCALE GENOMIC DNA]</scope>
    <source>
        <strain evidence="2">JCM 16722</strain>
    </source>
</reference>
<accession>A0ABP8AMV1</accession>
<organism evidence="1 2">
    <name type="scientific">Sphingobacterium ginsenosidimutans</name>
    <dbReference type="NCBI Taxonomy" id="687845"/>
    <lineage>
        <taxon>Bacteria</taxon>
        <taxon>Pseudomonadati</taxon>
        <taxon>Bacteroidota</taxon>
        <taxon>Sphingobacteriia</taxon>
        <taxon>Sphingobacteriales</taxon>
        <taxon>Sphingobacteriaceae</taxon>
        <taxon>Sphingobacterium</taxon>
    </lineage>
</organism>
<comment type="caution">
    <text evidence="1">The sequence shown here is derived from an EMBL/GenBank/DDBJ whole genome shotgun (WGS) entry which is preliminary data.</text>
</comment>
<proteinExistence type="predicted"/>
<name>A0ABP8AMV1_9SPHI</name>
<protein>
    <submittedName>
        <fullName evidence="1">Uncharacterized protein</fullName>
    </submittedName>
</protein>